<comment type="caution">
    <text evidence="9">The sequence shown here is derived from an EMBL/GenBank/DDBJ whole genome shotgun (WGS) entry which is preliminary data.</text>
</comment>
<keyword evidence="5" id="KW-1015">Disulfide bond</keyword>
<keyword evidence="7" id="KW-0812">Transmembrane</keyword>
<evidence type="ECO:0000256" key="4">
    <source>
        <dbReference type="ARBA" id="ARBA00022900"/>
    </source>
</evidence>
<dbReference type="InterPro" id="IPR050159">
    <property type="entry name" value="Kazal-type_SerProtInhib"/>
</dbReference>
<evidence type="ECO:0000256" key="1">
    <source>
        <dbReference type="ARBA" id="ARBA00004613"/>
    </source>
</evidence>
<evidence type="ECO:0000256" key="7">
    <source>
        <dbReference type="SAM" id="Phobius"/>
    </source>
</evidence>
<feature type="transmembrane region" description="Helical" evidence="7">
    <location>
        <begin position="290"/>
        <end position="309"/>
    </location>
</feature>
<dbReference type="PRINTS" id="PR00290">
    <property type="entry name" value="KAZALINHBTR"/>
</dbReference>
<reference evidence="9 10" key="1">
    <citation type="journal article" date="2022" name="Gigascience">
        <title>A chromosome-level genome assembly and annotation of the desert horned lizard, Phrynosoma platyrhinos, provides insight into chromosomal rearrangements among reptiles.</title>
        <authorList>
            <person name="Koochekian N."/>
            <person name="Ascanio A."/>
            <person name="Farleigh K."/>
            <person name="Card D.C."/>
            <person name="Schield D.R."/>
            <person name="Castoe T.A."/>
            <person name="Jezkova T."/>
        </authorList>
    </citation>
    <scope>NUCLEOTIDE SEQUENCE [LARGE SCALE GENOMIC DNA]</scope>
    <source>
        <strain evidence="9">NK-2021</strain>
    </source>
</reference>
<feature type="compositionally biased region" description="Basic and acidic residues" evidence="6">
    <location>
        <begin position="91"/>
        <end position="113"/>
    </location>
</feature>
<sequence>MWARNRYEHSLIPENLWSVEKGKDECQRFPVPKKGMSVACTLEYNPLCGSDGVTYGNLCLFCNAKRKNNGLTIIHQGTCQKKVIKVEQELEEKKEIEEDGKKEEGEKKEKTEEEKEGEIKEEEEKKQIEEEGQKKEEQEEEKKEGERDEKKSVEEEGREKEAEIEQEVEGGKEQTEEEKEKQEEHGDECSEFPTPIKICPQDYKEICTTTNETMGNKCMFCFRKQFTRENIGIAYEGPCKEEQPQEEEKKPEEQVGHEEVDDDKDYSKLLGRAEHQVNPERRLPSLTMKITTISVILSLVSCCFFLGTGTSAKKLDCSKYQQVKQGPIACTLQYDPHCGTDGKTYGNECDLCSAIFTQECMNPNGYGDGKPG</sequence>
<feature type="compositionally biased region" description="Basic and acidic residues" evidence="6">
    <location>
        <begin position="238"/>
        <end position="258"/>
    </location>
</feature>
<comment type="subcellular location">
    <subcellularLocation>
        <location evidence="1">Secreted</location>
    </subcellularLocation>
</comment>
<dbReference type="Gene3D" id="3.30.60.30">
    <property type="match status" value="3"/>
</dbReference>
<protein>
    <recommendedName>
        <fullName evidence="8">Kazal-like domain-containing protein</fullName>
    </recommendedName>
</protein>
<dbReference type="PROSITE" id="PS51465">
    <property type="entry name" value="KAZAL_2"/>
    <property type="match status" value="3"/>
</dbReference>
<dbReference type="PANTHER" id="PTHR47499">
    <property type="entry name" value="SERINE PROTEASE INHIBITOR KAZAL-TYPE 7 SPINK7"/>
    <property type="match status" value="1"/>
</dbReference>
<accession>A0ABQ7TJP2</accession>
<keyword evidence="3" id="KW-0646">Protease inhibitor</keyword>
<evidence type="ECO:0000313" key="10">
    <source>
        <dbReference type="Proteomes" id="UP000826234"/>
    </source>
</evidence>
<feature type="region of interest" description="Disordered" evidence="6">
    <location>
        <begin position="237"/>
        <end position="263"/>
    </location>
</feature>
<dbReference type="PROSITE" id="PS00282">
    <property type="entry name" value="KAZAL_1"/>
    <property type="match status" value="2"/>
</dbReference>
<feature type="domain" description="Kazal-like" evidence="8">
    <location>
        <begin position="183"/>
        <end position="241"/>
    </location>
</feature>
<evidence type="ECO:0000256" key="2">
    <source>
        <dbReference type="ARBA" id="ARBA00022525"/>
    </source>
</evidence>
<feature type="domain" description="Kazal-like" evidence="8">
    <location>
        <begin position="20"/>
        <end position="81"/>
    </location>
</feature>
<dbReference type="SUPFAM" id="SSF100895">
    <property type="entry name" value="Kazal-type serine protease inhibitors"/>
    <property type="match status" value="3"/>
</dbReference>
<organism evidence="9 10">
    <name type="scientific">Phrynosoma platyrhinos</name>
    <name type="common">Desert horned lizard</name>
    <dbReference type="NCBI Taxonomy" id="52577"/>
    <lineage>
        <taxon>Eukaryota</taxon>
        <taxon>Metazoa</taxon>
        <taxon>Chordata</taxon>
        <taxon>Craniata</taxon>
        <taxon>Vertebrata</taxon>
        <taxon>Euteleostomi</taxon>
        <taxon>Lepidosauria</taxon>
        <taxon>Squamata</taxon>
        <taxon>Bifurcata</taxon>
        <taxon>Unidentata</taxon>
        <taxon>Episquamata</taxon>
        <taxon>Toxicofera</taxon>
        <taxon>Iguania</taxon>
        <taxon>Phrynosomatidae</taxon>
        <taxon>Phrynosomatinae</taxon>
        <taxon>Phrynosoma</taxon>
    </lineage>
</organism>
<keyword evidence="2" id="KW-0964">Secreted</keyword>
<dbReference type="EMBL" id="JAIPUX010000439">
    <property type="protein sequence ID" value="KAH0629692.1"/>
    <property type="molecule type" value="Genomic_DNA"/>
</dbReference>
<name>A0ABQ7TJP2_PHRPL</name>
<evidence type="ECO:0000256" key="6">
    <source>
        <dbReference type="SAM" id="MobiDB-lite"/>
    </source>
</evidence>
<evidence type="ECO:0000256" key="3">
    <source>
        <dbReference type="ARBA" id="ARBA00022690"/>
    </source>
</evidence>
<gene>
    <name evidence="9" type="ORF">JD844_011958</name>
</gene>
<feature type="domain" description="Kazal-like" evidence="8">
    <location>
        <begin position="311"/>
        <end position="372"/>
    </location>
</feature>
<dbReference type="Pfam" id="PF00050">
    <property type="entry name" value="Kazal_1"/>
    <property type="match status" value="3"/>
</dbReference>
<dbReference type="InterPro" id="IPR001239">
    <property type="entry name" value="Prot_inh_Kazal-m"/>
</dbReference>
<proteinExistence type="predicted"/>
<keyword evidence="4" id="KW-0722">Serine protease inhibitor</keyword>
<keyword evidence="7" id="KW-0472">Membrane</keyword>
<dbReference type="InterPro" id="IPR036058">
    <property type="entry name" value="Kazal_dom_sf"/>
</dbReference>
<dbReference type="PANTHER" id="PTHR47499:SF1">
    <property type="entry name" value="SERINE PROTEASE INHIBITOR KAZAL-TYPE 7"/>
    <property type="match status" value="1"/>
</dbReference>
<keyword evidence="7" id="KW-1133">Transmembrane helix</keyword>
<dbReference type="Proteomes" id="UP000826234">
    <property type="component" value="Unassembled WGS sequence"/>
</dbReference>
<dbReference type="SMART" id="SM00280">
    <property type="entry name" value="KAZAL"/>
    <property type="match status" value="3"/>
</dbReference>
<evidence type="ECO:0000313" key="9">
    <source>
        <dbReference type="EMBL" id="KAH0629692.1"/>
    </source>
</evidence>
<feature type="compositionally biased region" description="Basic and acidic residues" evidence="6">
    <location>
        <begin position="122"/>
        <end position="188"/>
    </location>
</feature>
<evidence type="ECO:0000259" key="8">
    <source>
        <dbReference type="PROSITE" id="PS51465"/>
    </source>
</evidence>
<dbReference type="CDD" id="cd00104">
    <property type="entry name" value="KAZAL_FS"/>
    <property type="match status" value="1"/>
</dbReference>
<keyword evidence="10" id="KW-1185">Reference proteome</keyword>
<evidence type="ECO:0000256" key="5">
    <source>
        <dbReference type="ARBA" id="ARBA00023157"/>
    </source>
</evidence>
<feature type="region of interest" description="Disordered" evidence="6">
    <location>
        <begin position="91"/>
        <end position="195"/>
    </location>
</feature>
<dbReference type="InterPro" id="IPR002350">
    <property type="entry name" value="Kazal_dom"/>
</dbReference>